<dbReference type="PANTHER" id="PTHR48027">
    <property type="entry name" value="HETEROGENEOUS NUCLEAR RIBONUCLEOPROTEIN 87F-RELATED"/>
    <property type="match status" value="1"/>
</dbReference>
<dbReference type="InterPro" id="IPR000504">
    <property type="entry name" value="RRM_dom"/>
</dbReference>
<dbReference type="InterPro" id="IPR048289">
    <property type="entry name" value="RRM2_NsCP33-like"/>
</dbReference>
<dbReference type="GO" id="GO:0016070">
    <property type="term" value="P:RNA metabolic process"/>
    <property type="evidence" value="ECO:0007669"/>
    <property type="project" value="UniProtKB-ARBA"/>
</dbReference>
<dbReference type="Pfam" id="PF00076">
    <property type="entry name" value="RRM_1"/>
    <property type="match status" value="2"/>
</dbReference>
<proteinExistence type="predicted"/>
<feature type="compositionally biased region" description="Gly residues" evidence="3">
    <location>
        <begin position="290"/>
        <end position="301"/>
    </location>
</feature>
<dbReference type="InterPro" id="IPR012677">
    <property type="entry name" value="Nucleotide-bd_a/b_plait_sf"/>
</dbReference>
<dbReference type="GO" id="GO:0003723">
    <property type="term" value="F:RNA binding"/>
    <property type="evidence" value="ECO:0007669"/>
    <property type="project" value="UniProtKB-UniRule"/>
</dbReference>
<dbReference type="AlphaFoldDB" id="A0AAU9SB02"/>
<evidence type="ECO:0000313" key="5">
    <source>
        <dbReference type="EMBL" id="CAH2061578.1"/>
    </source>
</evidence>
<evidence type="ECO:0000256" key="2">
    <source>
        <dbReference type="PROSITE-ProRule" id="PRU00176"/>
    </source>
</evidence>
<evidence type="ECO:0000259" key="4">
    <source>
        <dbReference type="PROSITE" id="PS50102"/>
    </source>
</evidence>
<protein>
    <recommendedName>
        <fullName evidence="4">RRM domain-containing protein</fullName>
    </recommendedName>
</protein>
<dbReference type="EMBL" id="OU466860">
    <property type="protein sequence ID" value="CAH2061578.1"/>
    <property type="molecule type" value="Genomic_DNA"/>
</dbReference>
<reference evidence="5 6" key="1">
    <citation type="submission" date="2022-03" db="EMBL/GenBank/DDBJ databases">
        <authorList>
            <person name="Nunn A."/>
            <person name="Chopra R."/>
            <person name="Nunn A."/>
            <person name="Contreras Garrido A."/>
        </authorList>
    </citation>
    <scope>NUCLEOTIDE SEQUENCE [LARGE SCALE GENOMIC DNA]</scope>
</reference>
<feature type="region of interest" description="Disordered" evidence="3">
    <location>
        <begin position="331"/>
        <end position="374"/>
    </location>
</feature>
<gene>
    <name evidence="5" type="ORF">TAV2_LOCUS12602</name>
</gene>
<evidence type="ECO:0000313" key="6">
    <source>
        <dbReference type="Proteomes" id="UP000836841"/>
    </source>
</evidence>
<keyword evidence="6" id="KW-1185">Reference proteome</keyword>
<dbReference type="CDD" id="cd21608">
    <property type="entry name" value="RRM2_NsCP33_like"/>
    <property type="match status" value="1"/>
</dbReference>
<evidence type="ECO:0000256" key="3">
    <source>
        <dbReference type="SAM" id="MobiDB-lite"/>
    </source>
</evidence>
<dbReference type="PROSITE" id="PS50102">
    <property type="entry name" value="RRM"/>
    <property type="match status" value="1"/>
</dbReference>
<accession>A0AAU9SB02</accession>
<dbReference type="InterPro" id="IPR052462">
    <property type="entry name" value="SLIRP/GR-RBP-like"/>
</dbReference>
<dbReference type="Proteomes" id="UP000836841">
    <property type="component" value="Chromosome 4"/>
</dbReference>
<organism evidence="5 6">
    <name type="scientific">Thlaspi arvense</name>
    <name type="common">Field penny-cress</name>
    <dbReference type="NCBI Taxonomy" id="13288"/>
    <lineage>
        <taxon>Eukaryota</taxon>
        <taxon>Viridiplantae</taxon>
        <taxon>Streptophyta</taxon>
        <taxon>Embryophyta</taxon>
        <taxon>Tracheophyta</taxon>
        <taxon>Spermatophyta</taxon>
        <taxon>Magnoliopsida</taxon>
        <taxon>eudicotyledons</taxon>
        <taxon>Gunneridae</taxon>
        <taxon>Pentapetalae</taxon>
        <taxon>rosids</taxon>
        <taxon>malvids</taxon>
        <taxon>Brassicales</taxon>
        <taxon>Brassicaceae</taxon>
        <taxon>Thlaspideae</taxon>
        <taxon>Thlaspi</taxon>
    </lineage>
</organism>
<evidence type="ECO:0000256" key="1">
    <source>
        <dbReference type="ARBA" id="ARBA00022884"/>
    </source>
</evidence>
<feature type="region of interest" description="Disordered" evidence="3">
    <location>
        <begin position="275"/>
        <end position="301"/>
    </location>
</feature>
<dbReference type="InterPro" id="IPR035979">
    <property type="entry name" value="RBD_domain_sf"/>
</dbReference>
<dbReference type="Gene3D" id="3.30.70.330">
    <property type="match status" value="2"/>
</dbReference>
<dbReference type="SUPFAM" id="SSF54928">
    <property type="entry name" value="RNA-binding domain, RBD"/>
    <property type="match status" value="2"/>
</dbReference>
<feature type="domain" description="RRM" evidence="4">
    <location>
        <begin position="210"/>
        <end position="288"/>
    </location>
</feature>
<keyword evidence="1 2" id="KW-0694">RNA-binding</keyword>
<name>A0AAU9SB02_THLAR</name>
<sequence>MRIYLCFKYVIRDRETGISRGFGFVTLEDEKSMRDAIKEMNIAEIDGCCNNGVRKVFCDLKFIAVEEAWPRKPSSEEFAYTFAMMVSLKMRAAGITHRYHLSLPAMKSLWRSRCVIDDKIYVIRGCKDWVRNVGSQEKDLEIDSPDSSIRGVVNIVLELCEDGEMWGKIESVQVVLRTKSLSSIEFYRVVTFGFRSSFLSLSMASADVEYRCFVGGLAWATDDQALETAFSQFGDVVDSKIINDRETGRSRGFGFVTFKDEKSMKDAIEGMNGQELDGRSITVNEAQSRGSGGGGGRGGGGGGYRSGGGGYGGGGGYSGGGGGRREGGGGYSGGGGGYSSRGGGGSGYGGRREGGGGYGGGEGGNYGGGGGGGW</sequence>
<dbReference type="SMART" id="SM00360">
    <property type="entry name" value="RRM"/>
    <property type="match status" value="1"/>
</dbReference>